<reference evidence="1 2" key="1">
    <citation type="journal article" date="2021" name="ISME Commun">
        <title>Automated analysis of genomic sequences facilitates high-throughput and comprehensive description of bacteria.</title>
        <authorList>
            <person name="Hitch T.C.A."/>
        </authorList>
    </citation>
    <scope>NUCLEOTIDE SEQUENCE [LARGE SCALE GENOMIC DNA]</scope>
    <source>
        <strain evidence="1 2">Sanger_02</strain>
    </source>
</reference>
<protein>
    <submittedName>
        <fullName evidence="1">DUF5702 domain-containing protein</fullName>
    </submittedName>
</protein>
<dbReference type="Pfam" id="PF18960">
    <property type="entry name" value="DUF5702"/>
    <property type="match status" value="1"/>
</dbReference>
<sequence length="463" mass="52083">MKVPAYKSEKKRGEVTAFLALIFMLLVGFTGSMMESASLQSAKSYRRADMNCAMESVFAEYQRDMLEEFDLFVLDASYESSDYSEEKIFDRLSYYGASGMEQTMKRVQLLTDYNGAALEDQIAKYMKSKYGLSSLNPFGEDEDVWKERADEAEESVKMEDRVNEELTGILSENEQELPTENNPLPNMQRVASTPLAELVMPEGKEVSDASVTSDTLVSGRTLQRGYGDFSDKAKQESLSKILLDEYLLGHFDTAVEEDGADGTLKYEMEYLLAGKNSDRENLNAVLKRLLMLRFAPNYAFLQQDAAKQAEAQSLALTLCSLIALPVASEAVAQALLLAWALGESVMDLRSLMKGGKVPLVKSTETWQLSLAGLMTLGTEDDHGEGMDAEEGLDYKGYLRGLLLLENKTNLILRTEDLIELCMRNEKGLTWFRADHCVYRMEVASTVRLRRGITYTFNTYYTYQ</sequence>
<evidence type="ECO:0000313" key="1">
    <source>
        <dbReference type="EMBL" id="MCU6700448.1"/>
    </source>
</evidence>
<name>A0ABT2S7E1_9FIRM</name>
<dbReference type="Proteomes" id="UP001207605">
    <property type="component" value="Unassembled WGS sequence"/>
</dbReference>
<dbReference type="EMBL" id="JAOQJV010000012">
    <property type="protein sequence ID" value="MCU6700448.1"/>
    <property type="molecule type" value="Genomic_DNA"/>
</dbReference>
<proteinExistence type="predicted"/>
<evidence type="ECO:0000313" key="2">
    <source>
        <dbReference type="Proteomes" id="UP001207605"/>
    </source>
</evidence>
<organism evidence="1 2">
    <name type="scientific">Dorea ammoniilytica</name>
    <dbReference type="NCBI Taxonomy" id="2981788"/>
    <lineage>
        <taxon>Bacteria</taxon>
        <taxon>Bacillati</taxon>
        <taxon>Bacillota</taxon>
        <taxon>Clostridia</taxon>
        <taxon>Lachnospirales</taxon>
        <taxon>Lachnospiraceae</taxon>
        <taxon>Dorea</taxon>
    </lineage>
</organism>
<comment type="caution">
    <text evidence="1">The sequence shown here is derived from an EMBL/GenBank/DDBJ whole genome shotgun (WGS) entry which is preliminary data.</text>
</comment>
<gene>
    <name evidence="1" type="ORF">OCV65_09435</name>
</gene>
<keyword evidence="2" id="KW-1185">Reference proteome</keyword>
<dbReference type="InterPro" id="IPR043756">
    <property type="entry name" value="DUF5702"/>
</dbReference>
<accession>A0ABT2S7E1</accession>
<dbReference type="RefSeq" id="WP_262581817.1">
    <property type="nucleotide sequence ID" value="NZ_JAOQJV010000012.1"/>
</dbReference>